<gene>
    <name evidence="8" type="ORF">EV192_1226</name>
</gene>
<dbReference type="InterPro" id="IPR002397">
    <property type="entry name" value="Cyt_P450_B"/>
</dbReference>
<comment type="caution">
    <text evidence="8">The sequence shown here is derived from an EMBL/GenBank/DDBJ whole genome shotgun (WGS) entry which is preliminary data.</text>
</comment>
<evidence type="ECO:0000256" key="7">
    <source>
        <dbReference type="RuleBase" id="RU000461"/>
    </source>
</evidence>
<keyword evidence="3 7" id="KW-0479">Metal-binding</keyword>
<keyword evidence="5 7" id="KW-0408">Iron</keyword>
<dbReference type="PANTHER" id="PTHR46696">
    <property type="entry name" value="P450, PUTATIVE (EUROFUNG)-RELATED"/>
    <property type="match status" value="1"/>
</dbReference>
<dbReference type="CDD" id="cd11030">
    <property type="entry name" value="CYP105-like"/>
    <property type="match status" value="1"/>
</dbReference>
<dbReference type="GO" id="GO:0005506">
    <property type="term" value="F:iron ion binding"/>
    <property type="evidence" value="ECO:0007669"/>
    <property type="project" value="InterPro"/>
</dbReference>
<evidence type="ECO:0000256" key="2">
    <source>
        <dbReference type="ARBA" id="ARBA00022617"/>
    </source>
</evidence>
<accession>A0A4R2IIL1</accession>
<dbReference type="GO" id="GO:0016705">
    <property type="term" value="F:oxidoreductase activity, acting on paired donors, with incorporation or reduction of molecular oxygen"/>
    <property type="evidence" value="ECO:0007669"/>
    <property type="project" value="InterPro"/>
</dbReference>
<proteinExistence type="inferred from homology"/>
<evidence type="ECO:0000256" key="5">
    <source>
        <dbReference type="ARBA" id="ARBA00023004"/>
    </source>
</evidence>
<keyword evidence="6 7" id="KW-0503">Monooxygenase</keyword>
<dbReference type="InterPro" id="IPR017972">
    <property type="entry name" value="Cyt_P450_CS"/>
</dbReference>
<comment type="similarity">
    <text evidence="1 7">Belongs to the cytochrome P450 family.</text>
</comment>
<dbReference type="Pfam" id="PF00067">
    <property type="entry name" value="p450"/>
    <property type="match status" value="1"/>
</dbReference>
<keyword evidence="4 7" id="KW-0560">Oxidoreductase</keyword>
<dbReference type="PANTHER" id="PTHR46696:SF1">
    <property type="entry name" value="CYTOCHROME P450 YJIB-RELATED"/>
    <property type="match status" value="1"/>
</dbReference>
<dbReference type="PROSITE" id="PS00086">
    <property type="entry name" value="CYTOCHROME_P450"/>
    <property type="match status" value="1"/>
</dbReference>
<dbReference type="FunFam" id="1.10.630.10:FF:000018">
    <property type="entry name" value="Cytochrome P450 monooxygenase"/>
    <property type="match status" value="1"/>
</dbReference>
<reference evidence="8 9" key="1">
    <citation type="submission" date="2019-03" db="EMBL/GenBank/DDBJ databases">
        <title>Genomic Encyclopedia of Type Strains, Phase IV (KMG-IV): sequencing the most valuable type-strain genomes for metagenomic binning, comparative biology and taxonomic classification.</title>
        <authorList>
            <person name="Goeker M."/>
        </authorList>
    </citation>
    <scope>NUCLEOTIDE SEQUENCE [LARGE SCALE GENOMIC DNA]</scope>
    <source>
        <strain evidence="8 9">DSM 45934</strain>
    </source>
</reference>
<sequence>MRDPAVIPTRRTCPFDPPGEYARLREQDPVSRVEFQVTPNGMTGWLVTRHDDVRAVLADPRFSRRNELLAHVLAPTFPIDSYDPPAAEPGAFNKMDAPEHTRYRKMLAGYFSVRRTRELEPLIEKVAADCLDAMAATGSPADLLAEYAEPLPSRVMCEMIGVPEADRRSILHHFSVIFRLTYTVAELIDSVGVVTELFTSLVRRKLAEGGEDILGVLASSGEMSEQELVNIAWVLIGGAFDTTTNMLALGTFALLENPDQAALLRKQPELMDNAIEELLRYLTISHLGASRCAIEDVTVNGTAIEAGQTVVVSLPAANRDPAKYDAPDRLDLARSARGHVAFGYGPHQCIGQHHARIVLKVGFRALLDRFPDLRLAVPAGAIETSEDVQHYGVRALPVAWN</sequence>
<dbReference type="GO" id="GO:0004497">
    <property type="term" value="F:monooxygenase activity"/>
    <property type="evidence" value="ECO:0007669"/>
    <property type="project" value="UniProtKB-KW"/>
</dbReference>
<dbReference type="SUPFAM" id="SSF48264">
    <property type="entry name" value="Cytochrome P450"/>
    <property type="match status" value="1"/>
</dbReference>
<dbReference type="InterPro" id="IPR001128">
    <property type="entry name" value="Cyt_P450"/>
</dbReference>
<dbReference type="Proteomes" id="UP000295680">
    <property type="component" value="Unassembled WGS sequence"/>
</dbReference>
<evidence type="ECO:0000256" key="3">
    <source>
        <dbReference type="ARBA" id="ARBA00022723"/>
    </source>
</evidence>
<dbReference type="InterPro" id="IPR036396">
    <property type="entry name" value="Cyt_P450_sf"/>
</dbReference>
<name>A0A4R2IIL1_9PSEU</name>
<dbReference type="PRINTS" id="PR00359">
    <property type="entry name" value="BP450"/>
</dbReference>
<organism evidence="8 9">
    <name type="scientific">Actinocrispum wychmicini</name>
    <dbReference type="NCBI Taxonomy" id="1213861"/>
    <lineage>
        <taxon>Bacteria</taxon>
        <taxon>Bacillati</taxon>
        <taxon>Actinomycetota</taxon>
        <taxon>Actinomycetes</taxon>
        <taxon>Pseudonocardiales</taxon>
        <taxon>Pseudonocardiaceae</taxon>
        <taxon>Actinocrispum</taxon>
    </lineage>
</organism>
<dbReference type="OrthoDB" id="4133219at2"/>
<dbReference type="AlphaFoldDB" id="A0A4R2IIL1"/>
<dbReference type="RefSeq" id="WP_132126261.1">
    <property type="nucleotide sequence ID" value="NZ_SLWS01000022.1"/>
</dbReference>
<dbReference type="GO" id="GO:0020037">
    <property type="term" value="F:heme binding"/>
    <property type="evidence" value="ECO:0007669"/>
    <property type="project" value="InterPro"/>
</dbReference>
<dbReference type="Gene3D" id="1.10.630.10">
    <property type="entry name" value="Cytochrome P450"/>
    <property type="match status" value="1"/>
</dbReference>
<dbReference type="EMBL" id="SLWS01000022">
    <property type="protein sequence ID" value="TCO44754.1"/>
    <property type="molecule type" value="Genomic_DNA"/>
</dbReference>
<keyword evidence="9" id="KW-1185">Reference proteome</keyword>
<evidence type="ECO:0000256" key="6">
    <source>
        <dbReference type="ARBA" id="ARBA00023033"/>
    </source>
</evidence>
<keyword evidence="2 7" id="KW-0349">Heme</keyword>
<evidence type="ECO:0000313" key="8">
    <source>
        <dbReference type="EMBL" id="TCO44754.1"/>
    </source>
</evidence>
<evidence type="ECO:0000256" key="4">
    <source>
        <dbReference type="ARBA" id="ARBA00023002"/>
    </source>
</evidence>
<protein>
    <submittedName>
        <fullName evidence="8">Cytochrome P450</fullName>
    </submittedName>
</protein>
<evidence type="ECO:0000256" key="1">
    <source>
        <dbReference type="ARBA" id="ARBA00010617"/>
    </source>
</evidence>
<evidence type="ECO:0000313" key="9">
    <source>
        <dbReference type="Proteomes" id="UP000295680"/>
    </source>
</evidence>